<dbReference type="Proteomes" id="UP000824120">
    <property type="component" value="Chromosome 8"/>
</dbReference>
<gene>
    <name evidence="5" type="ORF">H5410_042926</name>
</gene>
<dbReference type="InterPro" id="IPR041118">
    <property type="entry name" value="Rx_N"/>
</dbReference>
<evidence type="ECO:0000259" key="4">
    <source>
        <dbReference type="Pfam" id="PF18052"/>
    </source>
</evidence>
<feature type="domain" description="Disease resistance N-terminal" evidence="4">
    <location>
        <begin position="5"/>
        <end position="59"/>
    </location>
</feature>
<dbReference type="OrthoDB" id="1299809at2759"/>
<dbReference type="EMBL" id="JACXVP010000008">
    <property type="protein sequence ID" value="KAG5592412.1"/>
    <property type="molecule type" value="Genomic_DNA"/>
</dbReference>
<sequence length="60" mass="6820">MAEAFLQVVLDNLTSFLKGELVLLFGLQNEFQKLSSIFSTIQSVLEDAQEKQFNDKPLEN</sequence>
<evidence type="ECO:0000256" key="3">
    <source>
        <dbReference type="ARBA" id="ARBA00022821"/>
    </source>
</evidence>
<dbReference type="GO" id="GO:0000166">
    <property type="term" value="F:nucleotide binding"/>
    <property type="evidence" value="ECO:0007669"/>
    <property type="project" value="UniProtKB-KW"/>
</dbReference>
<dbReference type="Pfam" id="PF18052">
    <property type="entry name" value="Rx_N"/>
    <property type="match status" value="1"/>
</dbReference>
<dbReference type="Gene3D" id="1.20.5.4130">
    <property type="match status" value="1"/>
</dbReference>
<evidence type="ECO:0000313" key="5">
    <source>
        <dbReference type="EMBL" id="KAG5592412.1"/>
    </source>
</evidence>
<keyword evidence="2" id="KW-0547">Nucleotide-binding</keyword>
<name>A0A9J5XZ36_SOLCO</name>
<dbReference type="GO" id="GO:0006952">
    <property type="term" value="P:defense response"/>
    <property type="evidence" value="ECO:0007669"/>
    <property type="project" value="UniProtKB-KW"/>
</dbReference>
<reference evidence="5 6" key="1">
    <citation type="submission" date="2020-09" db="EMBL/GenBank/DDBJ databases">
        <title>De no assembly of potato wild relative species, Solanum commersonii.</title>
        <authorList>
            <person name="Cho K."/>
        </authorList>
    </citation>
    <scope>NUCLEOTIDE SEQUENCE [LARGE SCALE GENOMIC DNA]</scope>
    <source>
        <strain evidence="5">LZ3.2</strain>
        <tissue evidence="5">Leaf</tissue>
    </source>
</reference>
<evidence type="ECO:0000256" key="1">
    <source>
        <dbReference type="ARBA" id="ARBA00022737"/>
    </source>
</evidence>
<comment type="caution">
    <text evidence="5">The sequence shown here is derived from an EMBL/GenBank/DDBJ whole genome shotgun (WGS) entry which is preliminary data.</text>
</comment>
<keyword evidence="3" id="KW-0611">Plant defense</keyword>
<proteinExistence type="predicted"/>
<organism evidence="5 6">
    <name type="scientific">Solanum commersonii</name>
    <name type="common">Commerson's wild potato</name>
    <name type="synonym">Commerson's nightshade</name>
    <dbReference type="NCBI Taxonomy" id="4109"/>
    <lineage>
        <taxon>Eukaryota</taxon>
        <taxon>Viridiplantae</taxon>
        <taxon>Streptophyta</taxon>
        <taxon>Embryophyta</taxon>
        <taxon>Tracheophyta</taxon>
        <taxon>Spermatophyta</taxon>
        <taxon>Magnoliopsida</taxon>
        <taxon>eudicotyledons</taxon>
        <taxon>Gunneridae</taxon>
        <taxon>Pentapetalae</taxon>
        <taxon>asterids</taxon>
        <taxon>lamiids</taxon>
        <taxon>Solanales</taxon>
        <taxon>Solanaceae</taxon>
        <taxon>Solanoideae</taxon>
        <taxon>Solaneae</taxon>
        <taxon>Solanum</taxon>
    </lineage>
</organism>
<accession>A0A9J5XZ36</accession>
<dbReference type="AlphaFoldDB" id="A0A9J5XZ36"/>
<evidence type="ECO:0000256" key="2">
    <source>
        <dbReference type="ARBA" id="ARBA00022741"/>
    </source>
</evidence>
<evidence type="ECO:0000313" key="6">
    <source>
        <dbReference type="Proteomes" id="UP000824120"/>
    </source>
</evidence>
<protein>
    <recommendedName>
        <fullName evidence="4">Disease resistance N-terminal domain-containing protein</fullName>
    </recommendedName>
</protein>
<keyword evidence="1" id="KW-0677">Repeat</keyword>
<keyword evidence="6" id="KW-1185">Reference proteome</keyword>